<sequence>MASHPVRIGYYDPFNTYQAVQNELQHKFPLTNLHWKYNSLKPVKSIPVLPVELVEEIPKSSATTDSSVYLRLMFVTYDSLELYRLQVRPLIKEWLKKLVVTSLVEWMILFVMPSGSKDKLSTIIKTSLFDKLKIDFDTSGKELSELSIEPGTERCIKLRQKYESDFAKTESYTELISQIKSMLLNTFDSKHQQYNDMLLTYNQNHMSSLLAKVQLARLFYHMRLLEDSLAIYDDLYSAINILIPTNKSAFTESFDISVDLNNFNIDTLGVKDVSSFDPDKLLQSPPVNVFCLKSLVFSAQTQILRALASSSSPSLSIAHVGVMLKRLSRFLNDVSLDALCDVNEWMFAVIDLFTNLDTYVSADKFLTASTDDEIKLLSTDFYNSRAELVLLQRSALIAIASKNGFSIKGLDDVLHQHFQDISLDDDTKPRNNPPFSYPRLKEILKDTASYYNYFEQVTEFIIQDLVVCGREKTIDMLSIDLAFLNYHKGNYEAAIDIIHNSYQYFIESGWTFLGGVLLEVYLHCIQKVNPDNHVMLLDICLKLLASIPSSSTSGKVVGINSYQLIKKKPQIEGLFEKMIDCSLHLSETVEYPLQTFFTTKISSYILADFESSLDRYFVELKVTNLLGIPITWSSVAIEFQTSGENITFLRKNVTLTNEREQTIKVYSNNFRRGYLSPKQIIVNLSEKLQFCEKLSRDGDGDDDFNQTVLKFTNGSFTQAATLLQAPQAEPNLLLMCRNLNKFWCEFRQPSLLVLGSNAIELEIHNGDNDLLKLDITVTFGSDDVKFDNHGRAFRQQTELLNRKEVKRIPVKYFYTGDSLKLNVSAQISYTVNGETFQYFMDDDIDRSLAVSVTVLDIFRESFFYSKFQVGTSNAKFPIRIKDVTLTSDSTNFDIQVPSKSYDSVVAFGEQPVSYLYRILPTATYRNFQVEKFDLKVTYSDIRSECLLSLQKRLIGEFKSLKLDHYWFLIHSILQDSLRFDLNHYAIYREVKVLNHNETLLFAAKMANKYVPFEHLQQQLVKVIGDVISDQWLEPEEPGDELRELRIAVPAPSLDVLHSATFEYERKSQYLVGEPIEIKLTINTISLWALKKSGLENEEILASSSPKRGEPVKKKHSFQASLLYDENWLISGFKRETFEVDYSTGFSENDFSLVLIPLNVGKLELPKIGIKSASAQEQEISMDTILKNGSETLLVVPEVSSITFTF</sequence>
<dbReference type="EMBL" id="JASBWR010000071">
    <property type="protein sequence ID" value="KAJ9099063.1"/>
    <property type="molecule type" value="Genomic_DNA"/>
</dbReference>
<evidence type="ECO:0000313" key="1">
    <source>
        <dbReference type="EMBL" id="KAJ9099063.1"/>
    </source>
</evidence>
<proteinExistence type="predicted"/>
<keyword evidence="2" id="KW-1185">Reference proteome</keyword>
<gene>
    <name evidence="1" type="ORF">QFC19_006112</name>
</gene>
<name>A0ACC2VJ15_9TREE</name>
<organism evidence="1 2">
    <name type="scientific">Naganishia cerealis</name>
    <dbReference type="NCBI Taxonomy" id="610337"/>
    <lineage>
        <taxon>Eukaryota</taxon>
        <taxon>Fungi</taxon>
        <taxon>Dikarya</taxon>
        <taxon>Basidiomycota</taxon>
        <taxon>Agaricomycotina</taxon>
        <taxon>Tremellomycetes</taxon>
        <taxon>Filobasidiales</taxon>
        <taxon>Filobasidiaceae</taxon>
        <taxon>Naganishia</taxon>
    </lineage>
</organism>
<protein>
    <submittedName>
        <fullName evidence="1">Uncharacterized protein</fullName>
    </submittedName>
</protein>
<accession>A0ACC2VJ15</accession>
<dbReference type="Proteomes" id="UP001241377">
    <property type="component" value="Unassembled WGS sequence"/>
</dbReference>
<comment type="caution">
    <text evidence="1">The sequence shown here is derived from an EMBL/GenBank/DDBJ whole genome shotgun (WGS) entry which is preliminary data.</text>
</comment>
<evidence type="ECO:0000313" key="2">
    <source>
        <dbReference type="Proteomes" id="UP001241377"/>
    </source>
</evidence>
<reference evidence="1" key="1">
    <citation type="submission" date="2023-04" db="EMBL/GenBank/DDBJ databases">
        <title>Draft Genome sequencing of Naganishia species isolated from polar environments using Oxford Nanopore Technology.</title>
        <authorList>
            <person name="Leo P."/>
            <person name="Venkateswaran K."/>
        </authorList>
    </citation>
    <scope>NUCLEOTIDE SEQUENCE</scope>
    <source>
        <strain evidence="1">MNA-CCFEE 5261</strain>
    </source>
</reference>